<dbReference type="VEuPathDB" id="FungiDB:BO97DRAFT_357777"/>
<name>A0A395HI87_ASPHC</name>
<dbReference type="InterPro" id="IPR051288">
    <property type="entry name" value="Serum_paraoxonase/arylesterase"/>
</dbReference>
<proteinExistence type="predicted"/>
<dbReference type="PANTHER" id="PTHR11799:SF12">
    <property type="entry name" value="PARAOXONASE-RELATED"/>
    <property type="match status" value="1"/>
</dbReference>
<dbReference type="OrthoDB" id="5307922at2759"/>
<dbReference type="GeneID" id="37196509"/>
<keyword evidence="2" id="KW-1185">Reference proteome</keyword>
<organism evidence="1 2">
    <name type="scientific">Aspergillus homomorphus (strain CBS 101889)</name>
    <dbReference type="NCBI Taxonomy" id="1450537"/>
    <lineage>
        <taxon>Eukaryota</taxon>
        <taxon>Fungi</taxon>
        <taxon>Dikarya</taxon>
        <taxon>Ascomycota</taxon>
        <taxon>Pezizomycotina</taxon>
        <taxon>Eurotiomycetes</taxon>
        <taxon>Eurotiomycetidae</taxon>
        <taxon>Eurotiales</taxon>
        <taxon>Aspergillaceae</taxon>
        <taxon>Aspergillus</taxon>
        <taxon>Aspergillus subgen. Circumdati</taxon>
    </lineage>
</organism>
<accession>A0A395HI87</accession>
<dbReference type="EMBL" id="KZ824348">
    <property type="protein sequence ID" value="RAL06885.1"/>
    <property type="molecule type" value="Genomic_DNA"/>
</dbReference>
<reference evidence="1 2" key="1">
    <citation type="submission" date="2018-02" db="EMBL/GenBank/DDBJ databases">
        <title>The genomes of Aspergillus section Nigri reveals drivers in fungal speciation.</title>
        <authorList>
            <consortium name="DOE Joint Genome Institute"/>
            <person name="Vesth T.C."/>
            <person name="Nybo J."/>
            <person name="Theobald S."/>
            <person name="Brandl J."/>
            <person name="Frisvad J.C."/>
            <person name="Nielsen K.F."/>
            <person name="Lyhne E.K."/>
            <person name="Kogle M.E."/>
            <person name="Kuo A."/>
            <person name="Riley R."/>
            <person name="Clum A."/>
            <person name="Nolan M."/>
            <person name="Lipzen A."/>
            <person name="Salamov A."/>
            <person name="Henrissat B."/>
            <person name="Wiebenga A."/>
            <person name="De vries R.P."/>
            <person name="Grigoriev I.V."/>
            <person name="Mortensen U.H."/>
            <person name="Andersen M.R."/>
            <person name="Baker S.E."/>
        </authorList>
    </citation>
    <scope>NUCLEOTIDE SEQUENCE [LARGE SCALE GENOMIC DNA]</scope>
    <source>
        <strain evidence="1 2">CBS 101889</strain>
    </source>
</reference>
<sequence length="419" mass="46305">MKSSLNLAIFVLVVAYLYGPVCHWLTVLGVFRAAADVVTAEAQKIHKIEDTMQCEDMHYHQPSGYIFTACEDSFLPRFKWFPPLGNLEGPAPSTGSFHLIDPKTLKSKRLAFENFSGPFVTHGIDLVDDPNRSGAVYIYAINHLSNPDYYEGPSAEGTPRAHSQIELFHHVLESNTVRHVRSIAHPLIVTPNDIYAESPSSIHVTNDHFYREGIMRTVEDIMPLAKWTNIIHVNVDITHSGSAATGIDAVVACQGYRNFNGLGHGQSSDELLLSSAAGGILYRARANHGNRTLSVLDEFAFESTIDNPSYYHDPYATAEDNASGYVVGGLLRAVDLPQSRRDPTAQEGVMVWHLRRHVGETAEPEWEKRLIFEDDGTNIRTASTALLLPVEPKAHADKTGMLFVTGFVSKNIIAVEVSL</sequence>
<dbReference type="AlphaFoldDB" id="A0A395HI87"/>
<dbReference type="PANTHER" id="PTHR11799">
    <property type="entry name" value="PARAOXONASE"/>
    <property type="match status" value="1"/>
</dbReference>
<dbReference type="Proteomes" id="UP000248961">
    <property type="component" value="Unassembled WGS sequence"/>
</dbReference>
<gene>
    <name evidence="1" type="ORF">BO97DRAFT_357777</name>
</gene>
<dbReference type="SUPFAM" id="SSF63829">
    <property type="entry name" value="Calcium-dependent phosphotriesterase"/>
    <property type="match status" value="1"/>
</dbReference>
<dbReference type="InterPro" id="IPR011042">
    <property type="entry name" value="6-blade_b-propeller_TolB-like"/>
</dbReference>
<evidence type="ECO:0000313" key="2">
    <source>
        <dbReference type="Proteomes" id="UP000248961"/>
    </source>
</evidence>
<protein>
    <submittedName>
        <fullName evidence="1">Serum paraoxonase/arylesterase family protein</fullName>
    </submittedName>
</protein>
<evidence type="ECO:0000313" key="1">
    <source>
        <dbReference type="EMBL" id="RAL06885.1"/>
    </source>
</evidence>
<dbReference type="Gene3D" id="2.120.10.30">
    <property type="entry name" value="TolB, C-terminal domain"/>
    <property type="match status" value="1"/>
</dbReference>
<dbReference type="RefSeq" id="XP_025546039.1">
    <property type="nucleotide sequence ID" value="XM_025692220.1"/>
</dbReference>